<dbReference type="AlphaFoldDB" id="A0A8H2K6P8"/>
<evidence type="ECO:0000313" key="3">
    <source>
        <dbReference type="Proteomes" id="UP000316560"/>
    </source>
</evidence>
<organism evidence="2 3">
    <name type="scientific">Rhodoglobus vestalii</name>
    <dbReference type="NCBI Taxonomy" id="193384"/>
    <lineage>
        <taxon>Bacteria</taxon>
        <taxon>Bacillati</taxon>
        <taxon>Actinomycetota</taxon>
        <taxon>Actinomycetes</taxon>
        <taxon>Micrococcales</taxon>
        <taxon>Microbacteriaceae</taxon>
        <taxon>Rhodoglobus</taxon>
    </lineage>
</organism>
<feature type="transmembrane region" description="Helical" evidence="1">
    <location>
        <begin position="13"/>
        <end position="35"/>
    </location>
</feature>
<comment type="caution">
    <text evidence="2">The sequence shown here is derived from an EMBL/GenBank/DDBJ whole genome shotgun (WGS) entry which is preliminary data.</text>
</comment>
<keyword evidence="1" id="KW-1133">Transmembrane helix</keyword>
<feature type="transmembrane region" description="Helical" evidence="1">
    <location>
        <begin position="47"/>
        <end position="64"/>
    </location>
</feature>
<evidence type="ECO:0000256" key="1">
    <source>
        <dbReference type="SAM" id="Phobius"/>
    </source>
</evidence>
<keyword evidence="3" id="KW-1185">Reference proteome</keyword>
<name>A0A8H2K6P8_9MICO</name>
<dbReference type="InterPro" id="IPR036259">
    <property type="entry name" value="MFS_trans_sf"/>
</dbReference>
<evidence type="ECO:0000313" key="2">
    <source>
        <dbReference type="EMBL" id="TQO20848.1"/>
    </source>
</evidence>
<gene>
    <name evidence="2" type="ORF">FB472_2503</name>
</gene>
<keyword evidence="1" id="KW-0812">Transmembrane</keyword>
<reference evidence="2 3" key="1">
    <citation type="submission" date="2019-06" db="EMBL/GenBank/DDBJ databases">
        <title>Sequencing the genomes of 1000 actinobacteria strains.</title>
        <authorList>
            <person name="Klenk H.-P."/>
        </authorList>
    </citation>
    <scope>NUCLEOTIDE SEQUENCE [LARGE SCALE GENOMIC DNA]</scope>
    <source>
        <strain evidence="2 3">DSM 21947</strain>
    </source>
</reference>
<keyword evidence="1" id="KW-0472">Membrane</keyword>
<dbReference type="EMBL" id="VFRA01000001">
    <property type="protein sequence ID" value="TQO20848.1"/>
    <property type="molecule type" value="Genomic_DNA"/>
</dbReference>
<accession>A0A8H2K6P8</accession>
<dbReference type="SUPFAM" id="SSF103473">
    <property type="entry name" value="MFS general substrate transporter"/>
    <property type="match status" value="1"/>
</dbReference>
<protein>
    <recommendedName>
        <fullName evidence="4">MFS transporter</fullName>
    </recommendedName>
</protein>
<sequence>MGDWFTESLGWRWAFWMNLPLGALAITSTAIVPVMTWGGTLHDWDSLNIIGLIALAYMPIYLQMVTGVNATQRGCR</sequence>
<proteinExistence type="predicted"/>
<evidence type="ECO:0008006" key="4">
    <source>
        <dbReference type="Google" id="ProtNLM"/>
    </source>
</evidence>
<dbReference type="Proteomes" id="UP000316560">
    <property type="component" value="Unassembled WGS sequence"/>
</dbReference>